<dbReference type="EMBL" id="VCGU01000010">
    <property type="protein sequence ID" value="TRY68828.1"/>
    <property type="molecule type" value="Genomic_DNA"/>
</dbReference>
<evidence type="ECO:0000256" key="1">
    <source>
        <dbReference type="SAM" id="Phobius"/>
    </source>
</evidence>
<gene>
    <name evidence="2" type="ORF">TCAL_15125</name>
</gene>
<organism evidence="2 3">
    <name type="scientific">Tigriopus californicus</name>
    <name type="common">Marine copepod</name>
    <dbReference type="NCBI Taxonomy" id="6832"/>
    <lineage>
        <taxon>Eukaryota</taxon>
        <taxon>Metazoa</taxon>
        <taxon>Ecdysozoa</taxon>
        <taxon>Arthropoda</taxon>
        <taxon>Crustacea</taxon>
        <taxon>Multicrustacea</taxon>
        <taxon>Hexanauplia</taxon>
        <taxon>Copepoda</taxon>
        <taxon>Harpacticoida</taxon>
        <taxon>Harpacticidae</taxon>
        <taxon>Tigriopus</taxon>
    </lineage>
</organism>
<keyword evidence="3" id="KW-1185">Reference proteome</keyword>
<accession>A0A553NTS4</accession>
<dbReference type="Proteomes" id="UP000318571">
    <property type="component" value="Chromosome 1"/>
</dbReference>
<dbReference type="AlphaFoldDB" id="A0A553NTS4"/>
<comment type="caution">
    <text evidence="2">The sequence shown here is derived from an EMBL/GenBank/DDBJ whole genome shotgun (WGS) entry which is preliminary data.</text>
</comment>
<proteinExistence type="predicted"/>
<evidence type="ECO:0000313" key="2">
    <source>
        <dbReference type="EMBL" id="TRY68828.1"/>
    </source>
</evidence>
<keyword evidence="1" id="KW-0812">Transmembrane</keyword>
<reference evidence="2 3" key="1">
    <citation type="journal article" date="2018" name="Nat. Ecol. Evol.">
        <title>Genomic signatures of mitonuclear coevolution across populations of Tigriopus californicus.</title>
        <authorList>
            <person name="Barreto F.S."/>
            <person name="Watson E.T."/>
            <person name="Lima T.G."/>
            <person name="Willett C.S."/>
            <person name="Edmands S."/>
            <person name="Li W."/>
            <person name="Burton R.S."/>
        </authorList>
    </citation>
    <scope>NUCLEOTIDE SEQUENCE [LARGE SCALE GENOMIC DNA]</scope>
    <source>
        <strain evidence="2 3">San Diego</strain>
    </source>
</reference>
<sequence length="103" mass="11523">MPKLKRDHHSRNTLVPRKMSISAGTLLSSSFINSNQNQGQDHGPDYMMPMILGLIFMTALLLFSYLVARKCLGIGPKNQLQSDYRGTDVYFVESAPPSKISIH</sequence>
<name>A0A553NTS4_TIGCA</name>
<protein>
    <submittedName>
        <fullName evidence="2">Uncharacterized protein</fullName>
    </submittedName>
</protein>
<keyword evidence="1" id="KW-1133">Transmembrane helix</keyword>
<evidence type="ECO:0000313" key="3">
    <source>
        <dbReference type="Proteomes" id="UP000318571"/>
    </source>
</evidence>
<feature type="transmembrane region" description="Helical" evidence="1">
    <location>
        <begin position="46"/>
        <end position="68"/>
    </location>
</feature>
<keyword evidence="1" id="KW-0472">Membrane</keyword>